<feature type="compositionally biased region" description="Basic and acidic residues" evidence="1">
    <location>
        <begin position="141"/>
        <end position="151"/>
    </location>
</feature>
<evidence type="ECO:0000256" key="1">
    <source>
        <dbReference type="SAM" id="MobiDB-lite"/>
    </source>
</evidence>
<feature type="region of interest" description="Disordered" evidence="1">
    <location>
        <begin position="454"/>
        <end position="487"/>
    </location>
</feature>
<dbReference type="EMBL" id="FJOG01000052">
    <property type="protein sequence ID" value="CZR68197.1"/>
    <property type="molecule type" value="Genomic_DNA"/>
</dbReference>
<evidence type="ECO:0000313" key="2">
    <source>
        <dbReference type="EMBL" id="CZR68197.1"/>
    </source>
</evidence>
<gene>
    <name evidence="2" type="ORF">PAC_18096</name>
</gene>
<organism evidence="2 3">
    <name type="scientific">Phialocephala subalpina</name>
    <dbReference type="NCBI Taxonomy" id="576137"/>
    <lineage>
        <taxon>Eukaryota</taxon>
        <taxon>Fungi</taxon>
        <taxon>Dikarya</taxon>
        <taxon>Ascomycota</taxon>
        <taxon>Pezizomycotina</taxon>
        <taxon>Leotiomycetes</taxon>
        <taxon>Helotiales</taxon>
        <taxon>Mollisiaceae</taxon>
        <taxon>Phialocephala</taxon>
        <taxon>Phialocephala fortinii species complex</taxon>
    </lineage>
</organism>
<protein>
    <submittedName>
        <fullName evidence="2">Uncharacterized protein</fullName>
    </submittedName>
</protein>
<accession>A0A1L7XT89</accession>
<dbReference type="OrthoDB" id="10529796at2759"/>
<reference evidence="2 3" key="1">
    <citation type="submission" date="2016-03" db="EMBL/GenBank/DDBJ databases">
        <authorList>
            <person name="Ploux O."/>
        </authorList>
    </citation>
    <scope>NUCLEOTIDE SEQUENCE [LARGE SCALE GENOMIC DNA]</scope>
    <source>
        <strain evidence="2 3">UAMH 11012</strain>
    </source>
</reference>
<feature type="compositionally biased region" description="Polar residues" evidence="1">
    <location>
        <begin position="122"/>
        <end position="136"/>
    </location>
</feature>
<feature type="compositionally biased region" description="Polar residues" evidence="1">
    <location>
        <begin position="293"/>
        <end position="305"/>
    </location>
</feature>
<feature type="compositionally biased region" description="Polar residues" evidence="1">
    <location>
        <begin position="269"/>
        <end position="278"/>
    </location>
</feature>
<evidence type="ECO:0000313" key="3">
    <source>
        <dbReference type="Proteomes" id="UP000184330"/>
    </source>
</evidence>
<feature type="compositionally biased region" description="Basic and acidic residues" evidence="1">
    <location>
        <begin position="472"/>
        <end position="484"/>
    </location>
</feature>
<keyword evidence="3" id="KW-1185">Reference proteome</keyword>
<feature type="region of interest" description="Disordered" evidence="1">
    <location>
        <begin position="268"/>
        <end position="342"/>
    </location>
</feature>
<proteinExistence type="predicted"/>
<dbReference type="AlphaFoldDB" id="A0A1L7XT89"/>
<sequence>MASTAAVFITPCMACAINNEPCLLSPRFPSCVRCQKVGLFCMKTPLYDWDKRYTVHHPGGGRNEPGAYRDSPYSDPVVYSRILASALPMPSTANISAPPRVLPSTRPQLSTHANFDLPPPNTLLQGSHEQSSQSFTMPKGRTKEVNLDRTSDTTPQSTFAKVTACERCLREGKTCVPPSDKNLERLGQCINCQKVGKNLVCSRTERGSERCVLCEKKGHACVEGTRKQGDAIWIDAKKIAERDNTTPEEEFFKIEFNPTLRLTYDIEGNETNPLTSSPMAPRPNNKKRKLNTGEASTSTPNSYASNAARHQAQLQSLPGMNQDSDATITEHTTPGSSKPMDPDWLDWLESLAGGPTAEYTSTLPPPEEWYKEPDGHYHGHIYGPPEPQGPYDGPSLPGNPGFKWNNWTKKFDRVADELVGYEWNQEKKKFIKVADEVPGYVYNKKTKYFEPIEEDTPMVIDPPESSAADPSYQDKGKGKERSVEEEATPAGGYLDDYYMPGTYSFTIPELPKLLCCNNVQKDPNCKIETEGGRLLLHIFTTGTNSAVGEHYIPHPSTEWSENPLYIGVTEDFEPFGGVFSHDTYNLNIYSVQDLRQGLLVQVTPTGSRGLDSKPRLLTYKDAGRTPDEKLVILSGVVDLVCEEHKRAWNVKFLRYLPEGARYKKGNDDEWIDAQK</sequence>
<dbReference type="Proteomes" id="UP000184330">
    <property type="component" value="Unassembled WGS sequence"/>
</dbReference>
<feature type="region of interest" description="Disordered" evidence="1">
    <location>
        <begin position="93"/>
        <end position="154"/>
    </location>
</feature>
<name>A0A1L7XT89_9HELO</name>
<feature type="compositionally biased region" description="Polar residues" evidence="1">
    <location>
        <begin position="312"/>
        <end position="336"/>
    </location>
</feature>